<comment type="subcellular location">
    <subcellularLocation>
        <location evidence="2">Secreted</location>
    </subcellularLocation>
</comment>
<dbReference type="PANTHER" id="PTHR33353:SF10">
    <property type="entry name" value="ENDO-BETA-1,4-GLUCANASE D"/>
    <property type="match status" value="1"/>
</dbReference>
<evidence type="ECO:0000256" key="14">
    <source>
        <dbReference type="ARBA" id="ARBA00045077"/>
    </source>
</evidence>
<protein>
    <recommendedName>
        <fullName evidence="15">lytic cellulose monooxygenase (C4-dehydrogenating)</fullName>
        <ecNumber evidence="15">1.14.99.56</ecNumber>
    </recommendedName>
</protein>
<evidence type="ECO:0000256" key="7">
    <source>
        <dbReference type="ARBA" id="ARBA00023002"/>
    </source>
</evidence>
<comment type="cofactor">
    <cofactor evidence="1">
        <name>Cu(2+)</name>
        <dbReference type="ChEBI" id="CHEBI:29036"/>
    </cofactor>
</comment>
<dbReference type="InterPro" id="IPR049892">
    <property type="entry name" value="AA9"/>
</dbReference>
<dbReference type="AlphaFoldDB" id="X8JAW6"/>
<dbReference type="GO" id="GO:0004497">
    <property type="term" value="F:monooxygenase activity"/>
    <property type="evidence" value="ECO:0007669"/>
    <property type="project" value="UniProtKB-KW"/>
</dbReference>
<evidence type="ECO:0000256" key="8">
    <source>
        <dbReference type="ARBA" id="ARBA00023008"/>
    </source>
</evidence>
<keyword evidence="5" id="KW-0732">Signal</keyword>
<dbReference type="EC" id="1.14.99.56" evidence="15"/>
<evidence type="ECO:0000313" key="17">
    <source>
        <dbReference type="EMBL" id="EUC60759.1"/>
    </source>
</evidence>
<evidence type="ECO:0000313" key="18">
    <source>
        <dbReference type="Proteomes" id="UP000030108"/>
    </source>
</evidence>
<dbReference type="Pfam" id="PF03443">
    <property type="entry name" value="AA9"/>
    <property type="match status" value="1"/>
</dbReference>
<evidence type="ECO:0000256" key="9">
    <source>
        <dbReference type="ARBA" id="ARBA00023033"/>
    </source>
</evidence>
<comment type="caution">
    <text evidence="17">The sequence shown here is derived from an EMBL/GenBank/DDBJ whole genome shotgun (WGS) entry which is preliminary data.</text>
</comment>
<proteinExistence type="inferred from homology"/>
<keyword evidence="11" id="KW-0119">Carbohydrate metabolism</keyword>
<evidence type="ECO:0000256" key="15">
    <source>
        <dbReference type="ARBA" id="ARBA00047174"/>
    </source>
</evidence>
<keyword evidence="17" id="KW-0378">Hydrolase</keyword>
<keyword evidence="6" id="KW-0136">Cellulose degradation</keyword>
<organism evidence="17 18">
    <name type="scientific">Rhizoctonia solani AG-3 Rhs1AP</name>
    <dbReference type="NCBI Taxonomy" id="1086054"/>
    <lineage>
        <taxon>Eukaryota</taxon>
        <taxon>Fungi</taxon>
        <taxon>Dikarya</taxon>
        <taxon>Basidiomycota</taxon>
        <taxon>Agaricomycotina</taxon>
        <taxon>Agaricomycetes</taxon>
        <taxon>Cantharellales</taxon>
        <taxon>Ceratobasidiaceae</taxon>
        <taxon>Rhizoctonia</taxon>
    </lineage>
</organism>
<evidence type="ECO:0000256" key="6">
    <source>
        <dbReference type="ARBA" id="ARBA00023001"/>
    </source>
</evidence>
<feature type="domain" description="Auxiliary Activity family 9 catalytic" evidence="16">
    <location>
        <begin position="2"/>
        <end position="58"/>
    </location>
</feature>
<evidence type="ECO:0000256" key="11">
    <source>
        <dbReference type="ARBA" id="ARBA00023277"/>
    </source>
</evidence>
<evidence type="ECO:0000256" key="3">
    <source>
        <dbReference type="ARBA" id="ARBA00022525"/>
    </source>
</evidence>
<dbReference type="GO" id="GO:0030245">
    <property type="term" value="P:cellulose catabolic process"/>
    <property type="evidence" value="ECO:0007669"/>
    <property type="project" value="UniProtKB-KW"/>
</dbReference>
<accession>X8JAW6</accession>
<keyword evidence="8" id="KW-0186">Copper</keyword>
<keyword evidence="12" id="KW-0624">Polysaccharide degradation</keyword>
<gene>
    <name evidence="17" type="ORF">RSOL_363110</name>
</gene>
<evidence type="ECO:0000256" key="2">
    <source>
        <dbReference type="ARBA" id="ARBA00004613"/>
    </source>
</evidence>
<dbReference type="EMBL" id="JATN01000319">
    <property type="protein sequence ID" value="EUC60759.1"/>
    <property type="molecule type" value="Genomic_DNA"/>
</dbReference>
<evidence type="ECO:0000256" key="10">
    <source>
        <dbReference type="ARBA" id="ARBA00023157"/>
    </source>
</evidence>
<evidence type="ECO:0000259" key="16">
    <source>
        <dbReference type="Pfam" id="PF03443"/>
    </source>
</evidence>
<reference evidence="18" key="1">
    <citation type="journal article" date="2014" name="Genome Announc.">
        <title>Draft genome sequence of the plant-pathogenic soil fungus Rhizoctonia solani anastomosis group 3 strain Rhs1AP.</title>
        <authorList>
            <person name="Cubeta M.A."/>
            <person name="Thomas E."/>
            <person name="Dean R.A."/>
            <person name="Jabaji S."/>
            <person name="Neate S.M."/>
            <person name="Tavantzis S."/>
            <person name="Toda T."/>
            <person name="Vilgalys R."/>
            <person name="Bharathan N."/>
            <person name="Fedorova-Abrams N."/>
            <person name="Pakala S.B."/>
            <person name="Pakala S.M."/>
            <person name="Zafar N."/>
            <person name="Joardar V."/>
            <person name="Losada L."/>
            <person name="Nierman W.C."/>
        </authorList>
    </citation>
    <scope>NUCLEOTIDE SEQUENCE [LARGE SCALE GENOMIC DNA]</scope>
    <source>
        <strain evidence="18">AG-3</strain>
    </source>
</reference>
<comment type="similarity">
    <text evidence="13">Belongs to the polysaccharide monooxygenase AA9 family.</text>
</comment>
<dbReference type="Proteomes" id="UP000030108">
    <property type="component" value="Unassembled WGS sequence"/>
</dbReference>
<dbReference type="Gene3D" id="2.70.50.70">
    <property type="match status" value="1"/>
</dbReference>
<dbReference type="OrthoDB" id="4849160at2759"/>
<dbReference type="GO" id="GO:0046872">
    <property type="term" value="F:metal ion binding"/>
    <property type="evidence" value="ECO:0007669"/>
    <property type="project" value="UniProtKB-KW"/>
</dbReference>
<evidence type="ECO:0000256" key="5">
    <source>
        <dbReference type="ARBA" id="ARBA00022729"/>
    </source>
</evidence>
<evidence type="ECO:0000256" key="4">
    <source>
        <dbReference type="ARBA" id="ARBA00022723"/>
    </source>
</evidence>
<keyword evidence="10" id="KW-1015">Disulfide bond</keyword>
<comment type="catalytic activity">
    <reaction evidence="14">
        <text>[(1-&gt;4)-beta-D-glucosyl]n+m + reduced acceptor + O2 = 4-dehydro-beta-D-glucosyl-[(1-&gt;4)-beta-D-glucosyl]n-1 + [(1-&gt;4)-beta-D-glucosyl]m + acceptor + H2O.</text>
        <dbReference type="EC" id="1.14.99.56"/>
    </reaction>
</comment>
<dbReference type="GO" id="GO:0005576">
    <property type="term" value="C:extracellular region"/>
    <property type="evidence" value="ECO:0007669"/>
    <property type="project" value="UniProtKB-SubCell"/>
</dbReference>
<keyword evidence="3" id="KW-0964">Secreted</keyword>
<evidence type="ECO:0000256" key="12">
    <source>
        <dbReference type="ARBA" id="ARBA00023326"/>
    </source>
</evidence>
<keyword evidence="9" id="KW-0503">Monooxygenase</keyword>
<evidence type="ECO:0000256" key="1">
    <source>
        <dbReference type="ARBA" id="ARBA00001973"/>
    </source>
</evidence>
<keyword evidence="4" id="KW-0479">Metal-binding</keyword>
<evidence type="ECO:0000256" key="13">
    <source>
        <dbReference type="ARBA" id="ARBA00044502"/>
    </source>
</evidence>
<dbReference type="PANTHER" id="PTHR33353">
    <property type="entry name" value="PUTATIVE (AFU_ORTHOLOGUE AFUA_1G12560)-RELATED"/>
    <property type="match status" value="1"/>
</dbReference>
<dbReference type="GO" id="GO:0016787">
    <property type="term" value="F:hydrolase activity"/>
    <property type="evidence" value="ECO:0007669"/>
    <property type="project" value="UniProtKB-KW"/>
</dbReference>
<name>X8JAW6_9AGAM</name>
<dbReference type="InterPro" id="IPR005103">
    <property type="entry name" value="AA9_LPMO"/>
</dbReference>
<keyword evidence="7" id="KW-0560">Oxidoreductase</keyword>
<sequence>MNTWPADHKGPMLVYMANCGDSCDNFDGSGNVWFKVSSEGLIDAASFYWGSDKLIGKETRGLKSSRRISRLANT</sequence>